<dbReference type="SUPFAM" id="SSF109640">
    <property type="entry name" value="KRAB domain (Kruppel-associated box)"/>
    <property type="match status" value="1"/>
</dbReference>
<dbReference type="GO" id="GO:0006355">
    <property type="term" value="P:regulation of DNA-templated transcription"/>
    <property type="evidence" value="ECO:0007669"/>
    <property type="project" value="InterPro"/>
</dbReference>
<dbReference type="Proteomes" id="UP000299084">
    <property type="component" value="Unassembled WGS sequence"/>
</dbReference>
<dbReference type="PROSITE" id="PS50805">
    <property type="entry name" value="KRAB"/>
    <property type="match status" value="1"/>
</dbReference>
<dbReference type="Gene3D" id="6.10.140.140">
    <property type="match status" value="1"/>
</dbReference>
<dbReference type="AlphaFoldDB" id="A0A5N4C2M8"/>
<organism evidence="2 3">
    <name type="scientific">Camelus dromedarius</name>
    <name type="common">Dromedary</name>
    <name type="synonym">Arabian camel</name>
    <dbReference type="NCBI Taxonomy" id="9838"/>
    <lineage>
        <taxon>Eukaryota</taxon>
        <taxon>Metazoa</taxon>
        <taxon>Chordata</taxon>
        <taxon>Craniata</taxon>
        <taxon>Vertebrata</taxon>
        <taxon>Euteleostomi</taxon>
        <taxon>Mammalia</taxon>
        <taxon>Eutheria</taxon>
        <taxon>Laurasiatheria</taxon>
        <taxon>Artiodactyla</taxon>
        <taxon>Tylopoda</taxon>
        <taxon>Camelidae</taxon>
        <taxon>Camelus</taxon>
    </lineage>
</organism>
<evidence type="ECO:0000313" key="2">
    <source>
        <dbReference type="EMBL" id="KAB1252934.1"/>
    </source>
</evidence>
<dbReference type="InterPro" id="IPR036051">
    <property type="entry name" value="KRAB_dom_sf"/>
</dbReference>
<dbReference type="SMART" id="SM00349">
    <property type="entry name" value="KRAB"/>
    <property type="match status" value="1"/>
</dbReference>
<proteinExistence type="predicted"/>
<dbReference type="InterPro" id="IPR050169">
    <property type="entry name" value="Krueppel_C2H2_ZnF"/>
</dbReference>
<protein>
    <submittedName>
        <fullName evidence="2">Zinc finger protein 630</fullName>
    </submittedName>
</protein>
<dbReference type="PANTHER" id="PTHR23232:SF163">
    <property type="entry name" value="ZINC FINGER PROTEIN 589"/>
    <property type="match status" value="1"/>
</dbReference>
<evidence type="ECO:0000259" key="1">
    <source>
        <dbReference type="PROSITE" id="PS50805"/>
    </source>
</evidence>
<gene>
    <name evidence="2" type="ORF">Cadr_000003395</name>
</gene>
<sequence>MRAYGEPVTFEDVAVDFTQEVWQQLDLAQKTLHRDVMLEICSHLVSVGIKPDIISKLEHGEDKWIMENREESPDSSQQIISGELSFQRETLERTLKDNSLYSLFKVWHTDGQMDKYQGNQDRVLRQFTVISRETMTKKRGPK</sequence>
<keyword evidence="3" id="KW-1185">Reference proteome</keyword>
<feature type="domain" description="KRAB" evidence="1">
    <location>
        <begin position="8"/>
        <end position="76"/>
    </location>
</feature>
<dbReference type="InterPro" id="IPR001909">
    <property type="entry name" value="KRAB"/>
</dbReference>
<dbReference type="EMBL" id="JWIN03000037">
    <property type="protein sequence ID" value="KAB1252934.1"/>
    <property type="molecule type" value="Genomic_DNA"/>
</dbReference>
<evidence type="ECO:0000313" key="3">
    <source>
        <dbReference type="Proteomes" id="UP000299084"/>
    </source>
</evidence>
<dbReference type="CDD" id="cd07765">
    <property type="entry name" value="KRAB_A-box"/>
    <property type="match status" value="1"/>
</dbReference>
<comment type="caution">
    <text evidence="2">The sequence shown here is derived from an EMBL/GenBank/DDBJ whole genome shotgun (WGS) entry which is preliminary data.</text>
</comment>
<dbReference type="Pfam" id="PF01352">
    <property type="entry name" value="KRAB"/>
    <property type="match status" value="1"/>
</dbReference>
<dbReference type="PANTHER" id="PTHR23232">
    <property type="entry name" value="KRAB DOMAIN C2H2 ZINC FINGER"/>
    <property type="match status" value="1"/>
</dbReference>
<name>A0A5N4C2M8_CAMDR</name>
<accession>A0A5N4C2M8</accession>
<reference evidence="2 3" key="1">
    <citation type="journal article" date="2019" name="Mol. Ecol. Resour.">
        <title>Improving Illumina assemblies with Hi-C and long reads: an example with the North African dromedary.</title>
        <authorList>
            <person name="Elbers J.P."/>
            <person name="Rogers M.F."/>
            <person name="Perelman P.L."/>
            <person name="Proskuryakova A.A."/>
            <person name="Serdyukova N.A."/>
            <person name="Johnson W.E."/>
            <person name="Horin P."/>
            <person name="Corander J."/>
            <person name="Murphy D."/>
            <person name="Burger P.A."/>
        </authorList>
    </citation>
    <scope>NUCLEOTIDE SEQUENCE [LARGE SCALE GENOMIC DNA]</scope>
    <source>
        <strain evidence="2">Drom800</strain>
        <tissue evidence="2">Blood</tissue>
    </source>
</reference>